<dbReference type="EMBL" id="CAJVPP010001984">
    <property type="protein sequence ID" value="CAG8581708.1"/>
    <property type="molecule type" value="Genomic_DNA"/>
</dbReference>
<name>A0A9N9G3A3_FUNMO</name>
<accession>A0A9N9G3A3</accession>
<reference evidence="1" key="1">
    <citation type="submission" date="2021-06" db="EMBL/GenBank/DDBJ databases">
        <authorList>
            <person name="Kallberg Y."/>
            <person name="Tangrot J."/>
            <person name="Rosling A."/>
        </authorList>
    </citation>
    <scope>NUCLEOTIDE SEQUENCE</scope>
    <source>
        <strain evidence="1">87-6 pot B 2015</strain>
    </source>
</reference>
<dbReference type="AlphaFoldDB" id="A0A9N9G3A3"/>
<comment type="caution">
    <text evidence="1">The sequence shown here is derived from an EMBL/GenBank/DDBJ whole genome shotgun (WGS) entry which is preliminary data.</text>
</comment>
<gene>
    <name evidence="1" type="ORF">FMOSSE_LOCUS7980</name>
</gene>
<evidence type="ECO:0000313" key="1">
    <source>
        <dbReference type="EMBL" id="CAG8581708.1"/>
    </source>
</evidence>
<proteinExistence type="predicted"/>
<keyword evidence="2" id="KW-1185">Reference proteome</keyword>
<dbReference type="Proteomes" id="UP000789375">
    <property type="component" value="Unassembled WGS sequence"/>
</dbReference>
<evidence type="ECO:0000313" key="2">
    <source>
        <dbReference type="Proteomes" id="UP000789375"/>
    </source>
</evidence>
<protein>
    <submittedName>
        <fullName evidence="1">10116_t:CDS:1</fullName>
    </submittedName>
</protein>
<sequence>MTIIKDIIGTCHISNSLLASARRKLEHLKSKFESTWTNSSPIVSSEKVEEETESKK</sequence>
<organism evidence="1 2">
    <name type="scientific">Funneliformis mosseae</name>
    <name type="common">Endomycorrhizal fungus</name>
    <name type="synonym">Glomus mosseae</name>
    <dbReference type="NCBI Taxonomy" id="27381"/>
    <lineage>
        <taxon>Eukaryota</taxon>
        <taxon>Fungi</taxon>
        <taxon>Fungi incertae sedis</taxon>
        <taxon>Mucoromycota</taxon>
        <taxon>Glomeromycotina</taxon>
        <taxon>Glomeromycetes</taxon>
        <taxon>Glomerales</taxon>
        <taxon>Glomeraceae</taxon>
        <taxon>Funneliformis</taxon>
    </lineage>
</organism>